<protein>
    <recommendedName>
        <fullName evidence="3">Tc1-like transposase DDE domain-containing protein</fullName>
    </recommendedName>
</protein>
<evidence type="ECO:0000313" key="1">
    <source>
        <dbReference type="EMBL" id="GBN68781.1"/>
    </source>
</evidence>
<reference evidence="1 2" key="1">
    <citation type="journal article" date="2019" name="Sci. Rep.">
        <title>Orb-weaving spider Araneus ventricosus genome elucidates the spidroin gene catalogue.</title>
        <authorList>
            <person name="Kono N."/>
            <person name="Nakamura H."/>
            <person name="Ohtoshi R."/>
            <person name="Moran D.A.P."/>
            <person name="Shinohara A."/>
            <person name="Yoshida Y."/>
            <person name="Fujiwara M."/>
            <person name="Mori M."/>
            <person name="Tomita M."/>
            <person name="Arakawa K."/>
        </authorList>
    </citation>
    <scope>NUCLEOTIDE SEQUENCE [LARGE SCALE GENOMIC DNA]</scope>
</reference>
<accession>A0A4Y2QZM1</accession>
<dbReference type="InterPro" id="IPR036397">
    <property type="entry name" value="RNaseH_sf"/>
</dbReference>
<evidence type="ECO:0008006" key="3">
    <source>
        <dbReference type="Google" id="ProtNLM"/>
    </source>
</evidence>
<keyword evidence="2" id="KW-1185">Reference proteome</keyword>
<proteinExistence type="predicted"/>
<comment type="caution">
    <text evidence="1">The sequence shown here is derived from an EMBL/GenBank/DDBJ whole genome shotgun (WGS) entry which is preliminary data.</text>
</comment>
<evidence type="ECO:0000313" key="2">
    <source>
        <dbReference type="Proteomes" id="UP000499080"/>
    </source>
</evidence>
<sequence length="126" mass="14530">MDVYWYGDNLMNPTCQQRTVQSGGVSEMVWGVCIWLDMGPLIRLETTLEGDLYVQILSDKLLPFMSIVCFDGFGQFQQDNATPNTSRAATEWLQEHSSVFRQFHWSPKSPDMNIIEHIWDALQRAV</sequence>
<dbReference type="OrthoDB" id="6429669at2759"/>
<gene>
    <name evidence="1" type="ORF">AVEN_273313_1</name>
</gene>
<dbReference type="GO" id="GO:0003676">
    <property type="term" value="F:nucleic acid binding"/>
    <property type="evidence" value="ECO:0007669"/>
    <property type="project" value="InterPro"/>
</dbReference>
<dbReference type="Gene3D" id="3.30.420.10">
    <property type="entry name" value="Ribonuclease H-like superfamily/Ribonuclease H"/>
    <property type="match status" value="1"/>
</dbReference>
<dbReference type="Proteomes" id="UP000499080">
    <property type="component" value="Unassembled WGS sequence"/>
</dbReference>
<dbReference type="EMBL" id="BGPR01141595">
    <property type="protein sequence ID" value="GBN68781.1"/>
    <property type="molecule type" value="Genomic_DNA"/>
</dbReference>
<organism evidence="1 2">
    <name type="scientific">Araneus ventricosus</name>
    <name type="common">Orbweaver spider</name>
    <name type="synonym">Epeira ventricosa</name>
    <dbReference type="NCBI Taxonomy" id="182803"/>
    <lineage>
        <taxon>Eukaryota</taxon>
        <taxon>Metazoa</taxon>
        <taxon>Ecdysozoa</taxon>
        <taxon>Arthropoda</taxon>
        <taxon>Chelicerata</taxon>
        <taxon>Arachnida</taxon>
        <taxon>Araneae</taxon>
        <taxon>Araneomorphae</taxon>
        <taxon>Entelegynae</taxon>
        <taxon>Araneoidea</taxon>
        <taxon>Araneidae</taxon>
        <taxon>Araneus</taxon>
    </lineage>
</organism>
<name>A0A4Y2QZM1_ARAVE</name>
<dbReference type="AlphaFoldDB" id="A0A4Y2QZM1"/>